<dbReference type="Pfam" id="PF00003">
    <property type="entry name" value="7tm_3"/>
    <property type="match status" value="1"/>
</dbReference>
<feature type="domain" description="G-protein coupled receptors family 3 profile" evidence="10">
    <location>
        <begin position="11"/>
        <end position="82"/>
    </location>
</feature>
<evidence type="ECO:0000313" key="11">
    <source>
        <dbReference type="EMBL" id="KAK3776915.1"/>
    </source>
</evidence>
<evidence type="ECO:0000256" key="7">
    <source>
        <dbReference type="ARBA" id="ARBA00023180"/>
    </source>
</evidence>
<dbReference type="InterPro" id="IPR017978">
    <property type="entry name" value="GPCR_3_C"/>
</dbReference>
<keyword evidence="2 9" id="KW-0812">Transmembrane</keyword>
<evidence type="ECO:0000256" key="1">
    <source>
        <dbReference type="ARBA" id="ARBA00004141"/>
    </source>
</evidence>
<dbReference type="EMBL" id="JAWDGP010003170">
    <property type="protein sequence ID" value="KAK3776915.1"/>
    <property type="molecule type" value="Genomic_DNA"/>
</dbReference>
<dbReference type="PROSITE" id="PS50259">
    <property type="entry name" value="G_PROTEIN_RECEP_F3_4"/>
    <property type="match status" value="1"/>
</dbReference>
<dbReference type="PANTHER" id="PTHR10519:SF74">
    <property type="entry name" value="GAMMA-AMINOBUTYRIC ACID TYPE B RECEPTOR SUBUNIT 2"/>
    <property type="match status" value="1"/>
</dbReference>
<evidence type="ECO:0000256" key="9">
    <source>
        <dbReference type="SAM" id="Phobius"/>
    </source>
</evidence>
<evidence type="ECO:0000256" key="3">
    <source>
        <dbReference type="ARBA" id="ARBA00022989"/>
    </source>
</evidence>
<comment type="subcellular location">
    <subcellularLocation>
        <location evidence="1">Membrane</location>
        <topology evidence="1">Multi-pass membrane protein</topology>
    </subcellularLocation>
</comment>
<evidence type="ECO:0000256" key="6">
    <source>
        <dbReference type="ARBA" id="ARBA00023170"/>
    </source>
</evidence>
<dbReference type="PRINTS" id="PR01176">
    <property type="entry name" value="GABABRECEPTR"/>
</dbReference>
<organism evidence="11 12">
    <name type="scientific">Elysia crispata</name>
    <name type="common">lettuce slug</name>
    <dbReference type="NCBI Taxonomy" id="231223"/>
    <lineage>
        <taxon>Eukaryota</taxon>
        <taxon>Metazoa</taxon>
        <taxon>Spiralia</taxon>
        <taxon>Lophotrochozoa</taxon>
        <taxon>Mollusca</taxon>
        <taxon>Gastropoda</taxon>
        <taxon>Heterobranchia</taxon>
        <taxon>Euthyneura</taxon>
        <taxon>Panpulmonata</taxon>
        <taxon>Sacoglossa</taxon>
        <taxon>Placobranchoidea</taxon>
        <taxon>Plakobranchidae</taxon>
        <taxon>Elysia</taxon>
    </lineage>
</organism>
<dbReference type="GO" id="GO:0007214">
    <property type="term" value="P:gamma-aminobutyric acid signaling pathway"/>
    <property type="evidence" value="ECO:0007669"/>
    <property type="project" value="TreeGrafter"/>
</dbReference>
<name>A0AAE0ZWL6_9GAST</name>
<dbReference type="PANTHER" id="PTHR10519">
    <property type="entry name" value="GABA-B RECEPTOR"/>
    <property type="match status" value="1"/>
</dbReference>
<dbReference type="PRINTS" id="PR01177">
    <property type="entry name" value="GABAB1RECPTR"/>
</dbReference>
<dbReference type="AlphaFoldDB" id="A0AAE0ZWL6"/>
<dbReference type="GO" id="GO:0004965">
    <property type="term" value="F:G protein-coupled GABA receptor activity"/>
    <property type="evidence" value="ECO:0007669"/>
    <property type="project" value="InterPro"/>
</dbReference>
<dbReference type="InterPro" id="IPR002455">
    <property type="entry name" value="GPCR3_GABA-B"/>
</dbReference>
<keyword evidence="3 9" id="KW-1133">Transmembrane helix</keyword>
<dbReference type="GO" id="GO:0038039">
    <property type="term" value="C:G protein-coupled receptor heterodimeric complex"/>
    <property type="evidence" value="ECO:0007669"/>
    <property type="project" value="TreeGrafter"/>
</dbReference>
<evidence type="ECO:0000259" key="10">
    <source>
        <dbReference type="PROSITE" id="PS50259"/>
    </source>
</evidence>
<evidence type="ECO:0000256" key="4">
    <source>
        <dbReference type="ARBA" id="ARBA00023040"/>
    </source>
</evidence>
<comment type="caution">
    <text evidence="11">The sequence shown here is derived from an EMBL/GenBank/DDBJ whole genome shotgun (WGS) entry which is preliminary data.</text>
</comment>
<feature type="transmembrane region" description="Helical" evidence="9">
    <location>
        <begin position="35"/>
        <end position="53"/>
    </location>
</feature>
<feature type="transmembrane region" description="Helical" evidence="9">
    <location>
        <begin position="59"/>
        <end position="79"/>
    </location>
</feature>
<keyword evidence="5 9" id="KW-0472">Membrane</keyword>
<gene>
    <name evidence="11" type="ORF">RRG08_065423</name>
</gene>
<keyword evidence="4" id="KW-0297">G-protein coupled receptor</keyword>
<keyword evidence="7" id="KW-0325">Glycoprotein</keyword>
<keyword evidence="6" id="KW-0675">Receptor</keyword>
<evidence type="ECO:0000256" key="8">
    <source>
        <dbReference type="ARBA" id="ARBA00023224"/>
    </source>
</evidence>
<dbReference type="Proteomes" id="UP001283361">
    <property type="component" value="Unassembled WGS sequence"/>
</dbReference>
<proteinExistence type="predicted"/>
<reference evidence="11" key="1">
    <citation type="journal article" date="2023" name="G3 (Bethesda)">
        <title>A reference genome for the long-term kleptoplast-retaining sea slug Elysia crispata morphotype clarki.</title>
        <authorList>
            <person name="Eastman K.E."/>
            <person name="Pendleton A.L."/>
            <person name="Shaikh M.A."/>
            <person name="Suttiyut T."/>
            <person name="Ogas R."/>
            <person name="Tomko P."/>
            <person name="Gavelis G."/>
            <person name="Widhalm J.R."/>
            <person name="Wisecaver J.H."/>
        </authorList>
    </citation>
    <scope>NUCLEOTIDE SEQUENCE</scope>
    <source>
        <strain evidence="11">ECLA1</strain>
    </source>
</reference>
<protein>
    <recommendedName>
        <fullName evidence="10">G-protein coupled receptors family 3 profile domain-containing protein</fullName>
    </recommendedName>
</protein>
<keyword evidence="12" id="KW-1185">Reference proteome</keyword>
<accession>A0AAE0ZWL6</accession>
<sequence>MHQQQKAFGSFLAWETRHVSIPALNDSQYIGMSEYNVVIMCVSGAAASFIIKGRPTQSFVIIDLFIVFCTTITLCLVFLPKVSRWEESRGRRAREQSSITGE</sequence>
<keyword evidence="8" id="KW-0807">Transducer</keyword>
<evidence type="ECO:0000256" key="5">
    <source>
        <dbReference type="ARBA" id="ARBA00023136"/>
    </source>
</evidence>
<evidence type="ECO:0000256" key="2">
    <source>
        <dbReference type="ARBA" id="ARBA00022692"/>
    </source>
</evidence>
<evidence type="ECO:0000313" key="12">
    <source>
        <dbReference type="Proteomes" id="UP001283361"/>
    </source>
</evidence>